<gene>
    <name evidence="2" type="ORF">FSO04_02145</name>
</gene>
<dbReference type="OrthoDB" id="9859527at2"/>
<reference evidence="2 3" key="1">
    <citation type="journal article" date="2020" name="Int. J. Syst. Evol. Microbiol.">
        <title>Paraburkholderia madseniana sp. nov., a phenolic acid-degrading bacterium isolated from acidic forest soil.</title>
        <authorList>
            <person name="Wilhelm R.C."/>
            <person name="Murphy S.J.L."/>
            <person name="Feriancek N.M."/>
            <person name="Karasz D.C."/>
            <person name="DeRito C.M."/>
            <person name="Newman J.D."/>
            <person name="Buckley D.H."/>
        </authorList>
    </citation>
    <scope>NUCLEOTIDE SEQUENCE [LARGE SCALE GENOMIC DNA]</scope>
    <source>
        <strain evidence="2 3">RP11</strain>
    </source>
</reference>
<keyword evidence="1" id="KW-0812">Transmembrane</keyword>
<keyword evidence="1" id="KW-1133">Transmembrane helix</keyword>
<dbReference type="AlphaFoldDB" id="A0A6N6WS18"/>
<comment type="caution">
    <text evidence="2">The sequence shown here is derived from an EMBL/GenBank/DDBJ whole genome shotgun (WGS) entry which is preliminary data.</text>
</comment>
<accession>A0A6N6WS18</accession>
<keyword evidence="1" id="KW-0472">Membrane</keyword>
<dbReference type="RefSeq" id="WP_154558130.1">
    <property type="nucleotide sequence ID" value="NZ_VOSW01000002.1"/>
</dbReference>
<feature type="transmembrane region" description="Helical" evidence="1">
    <location>
        <begin position="31"/>
        <end position="51"/>
    </location>
</feature>
<proteinExistence type="predicted"/>
<protein>
    <submittedName>
        <fullName evidence="2">Uncharacterized protein</fullName>
    </submittedName>
</protein>
<sequence length="91" mass="10192">MQCRAMHLAGCVDRASTGAFAERFMSSASSVLPTAVCFIYYLLTACLLFACRFTTSVACRASLLFDERRNVDFVSLRRSSTSLMHHFYEAC</sequence>
<dbReference type="EMBL" id="VOSW01000002">
    <property type="protein sequence ID" value="KAE8761720.1"/>
    <property type="molecule type" value="Genomic_DNA"/>
</dbReference>
<name>A0A6N6WS18_9BURK</name>
<evidence type="ECO:0000313" key="3">
    <source>
        <dbReference type="Proteomes" id="UP000463700"/>
    </source>
</evidence>
<dbReference type="Proteomes" id="UP000463700">
    <property type="component" value="Unassembled WGS sequence"/>
</dbReference>
<organism evidence="2 3">
    <name type="scientific">Paraburkholderia madseniana</name>
    <dbReference type="NCBI Taxonomy" id="2599607"/>
    <lineage>
        <taxon>Bacteria</taxon>
        <taxon>Pseudomonadati</taxon>
        <taxon>Pseudomonadota</taxon>
        <taxon>Betaproteobacteria</taxon>
        <taxon>Burkholderiales</taxon>
        <taxon>Burkholderiaceae</taxon>
        <taxon>Paraburkholderia</taxon>
    </lineage>
</organism>
<evidence type="ECO:0000256" key="1">
    <source>
        <dbReference type="SAM" id="Phobius"/>
    </source>
</evidence>
<evidence type="ECO:0000313" key="2">
    <source>
        <dbReference type="EMBL" id="KAE8761720.1"/>
    </source>
</evidence>